<sequence>MIHSNEKRHPGDVPGMARRQSCSRANIPHSSVTPCCQIPIAKETSFSLFRATAGAGCRSNSSFEAGVSNPDDLAGYFGNAP</sequence>
<comment type="caution">
    <text evidence="2">The sequence shown here is derived from an EMBL/GenBank/DDBJ whole genome shotgun (WGS) entry which is preliminary data.</text>
</comment>
<name>A0AAV4QN71_9ARAC</name>
<keyword evidence="3" id="KW-1185">Reference proteome</keyword>
<evidence type="ECO:0000313" key="3">
    <source>
        <dbReference type="Proteomes" id="UP001054837"/>
    </source>
</evidence>
<dbReference type="AlphaFoldDB" id="A0AAV4QN71"/>
<evidence type="ECO:0000313" key="2">
    <source>
        <dbReference type="EMBL" id="GIY09597.1"/>
    </source>
</evidence>
<reference evidence="2 3" key="1">
    <citation type="submission" date="2021-06" db="EMBL/GenBank/DDBJ databases">
        <title>Caerostris darwini draft genome.</title>
        <authorList>
            <person name="Kono N."/>
            <person name="Arakawa K."/>
        </authorList>
    </citation>
    <scope>NUCLEOTIDE SEQUENCE [LARGE SCALE GENOMIC DNA]</scope>
</reference>
<feature type="compositionally biased region" description="Basic and acidic residues" evidence="1">
    <location>
        <begin position="1"/>
        <end position="11"/>
    </location>
</feature>
<organism evidence="2 3">
    <name type="scientific">Caerostris darwini</name>
    <dbReference type="NCBI Taxonomy" id="1538125"/>
    <lineage>
        <taxon>Eukaryota</taxon>
        <taxon>Metazoa</taxon>
        <taxon>Ecdysozoa</taxon>
        <taxon>Arthropoda</taxon>
        <taxon>Chelicerata</taxon>
        <taxon>Arachnida</taxon>
        <taxon>Araneae</taxon>
        <taxon>Araneomorphae</taxon>
        <taxon>Entelegynae</taxon>
        <taxon>Araneoidea</taxon>
        <taxon>Araneidae</taxon>
        <taxon>Caerostris</taxon>
    </lineage>
</organism>
<evidence type="ECO:0000256" key="1">
    <source>
        <dbReference type="SAM" id="MobiDB-lite"/>
    </source>
</evidence>
<dbReference type="Proteomes" id="UP001054837">
    <property type="component" value="Unassembled WGS sequence"/>
</dbReference>
<protein>
    <submittedName>
        <fullName evidence="2">Uncharacterized protein</fullName>
    </submittedName>
</protein>
<accession>A0AAV4QN71</accession>
<gene>
    <name evidence="2" type="ORF">CDAR_598361</name>
</gene>
<dbReference type="EMBL" id="BPLQ01004659">
    <property type="protein sequence ID" value="GIY09597.1"/>
    <property type="molecule type" value="Genomic_DNA"/>
</dbReference>
<proteinExistence type="predicted"/>
<feature type="compositionally biased region" description="Polar residues" evidence="1">
    <location>
        <begin position="20"/>
        <end position="29"/>
    </location>
</feature>
<feature type="region of interest" description="Disordered" evidence="1">
    <location>
        <begin position="1"/>
        <end position="29"/>
    </location>
</feature>